<evidence type="ECO:0000256" key="3">
    <source>
        <dbReference type="ARBA" id="ARBA00022785"/>
    </source>
</evidence>
<evidence type="ECO:0000256" key="4">
    <source>
        <dbReference type="ARBA" id="ARBA00022833"/>
    </source>
</evidence>
<dbReference type="AlphaFoldDB" id="A0A0W8FTY2"/>
<dbReference type="Gene3D" id="3.30.479.10">
    <property type="entry name" value="6-pyruvoyl tetrahydropterin synthase/QueD"/>
    <property type="match status" value="1"/>
</dbReference>
<dbReference type="GO" id="GO:0008616">
    <property type="term" value="P:tRNA queuosine(34) biosynthetic process"/>
    <property type="evidence" value="ECO:0007669"/>
    <property type="project" value="UniProtKB-KW"/>
</dbReference>
<protein>
    <submittedName>
        <fullName evidence="7">Queuosine biosynthesis qued, ptps-i</fullName>
    </submittedName>
</protein>
<dbReference type="PIRSF" id="PIRSF006113">
    <property type="entry name" value="PTP_synth"/>
    <property type="match status" value="1"/>
</dbReference>
<organism evidence="7">
    <name type="scientific">hydrocarbon metagenome</name>
    <dbReference type="NCBI Taxonomy" id="938273"/>
    <lineage>
        <taxon>unclassified sequences</taxon>
        <taxon>metagenomes</taxon>
        <taxon>ecological metagenomes</taxon>
    </lineage>
</organism>
<dbReference type="GO" id="GO:0070497">
    <property type="term" value="F:6-carboxytetrahydropterin synthase activity"/>
    <property type="evidence" value="ECO:0007669"/>
    <property type="project" value="TreeGrafter"/>
</dbReference>
<evidence type="ECO:0000256" key="5">
    <source>
        <dbReference type="ARBA" id="ARBA00023239"/>
    </source>
</evidence>
<keyword evidence="4" id="KW-0862">Zinc</keyword>
<comment type="caution">
    <text evidence="7">The sequence shown here is derived from an EMBL/GenBank/DDBJ whole genome shotgun (WGS) entry which is preliminary data.</text>
</comment>
<dbReference type="InterPro" id="IPR038418">
    <property type="entry name" value="6-PTP_synth/QueD_sf"/>
</dbReference>
<evidence type="ECO:0000256" key="2">
    <source>
        <dbReference type="ARBA" id="ARBA00022723"/>
    </source>
</evidence>
<dbReference type="GO" id="GO:0046872">
    <property type="term" value="F:metal ion binding"/>
    <property type="evidence" value="ECO:0007669"/>
    <property type="project" value="UniProtKB-KW"/>
</dbReference>
<dbReference type="Pfam" id="PF01242">
    <property type="entry name" value="PTPS"/>
    <property type="match status" value="1"/>
</dbReference>
<keyword evidence="3" id="KW-0671">Queuosine biosynthesis</keyword>
<sequence length="119" mass="13639">MEIFKIFKFDAAHCLPKVKPGHKCSQKHGHSFVVEIHICGPVNLNSGWVVDFADIEKAFKPLHDQLDHKYLNDIEGLDNPTSENIAKWIWKHLHSTLPQLTKVIIRENPDAGCIYRGEE</sequence>
<name>A0A0W8FTY2_9ZZZZ</name>
<dbReference type="FunFam" id="3.30.479.10:FF:000001">
    <property type="entry name" value="6-carboxy-5,6,7,8-tetrahydropterin synthase"/>
    <property type="match status" value="1"/>
</dbReference>
<dbReference type="PANTHER" id="PTHR12589">
    <property type="entry name" value="PYRUVOYL TETRAHYDROBIOPTERIN SYNTHASE"/>
    <property type="match status" value="1"/>
</dbReference>
<dbReference type="NCBIfam" id="TIGR03367">
    <property type="entry name" value="queuosine_QueD"/>
    <property type="match status" value="1"/>
</dbReference>
<proteinExistence type="predicted"/>
<accession>A0A0W8FTY2</accession>
<keyword evidence="2" id="KW-0479">Metal-binding</keyword>
<comment type="pathway">
    <text evidence="6">Purine metabolism.</text>
</comment>
<dbReference type="SUPFAM" id="SSF55620">
    <property type="entry name" value="Tetrahydrobiopterin biosynthesis enzymes-like"/>
    <property type="match status" value="1"/>
</dbReference>
<reference evidence="7" key="1">
    <citation type="journal article" date="2015" name="Proc. Natl. Acad. Sci. U.S.A.">
        <title>Networks of energetic and metabolic interactions define dynamics in microbial communities.</title>
        <authorList>
            <person name="Embree M."/>
            <person name="Liu J.K."/>
            <person name="Al-Bassam M.M."/>
            <person name="Zengler K."/>
        </authorList>
    </citation>
    <scope>NUCLEOTIDE SEQUENCE</scope>
</reference>
<evidence type="ECO:0000313" key="7">
    <source>
        <dbReference type="EMBL" id="KUG24343.1"/>
    </source>
</evidence>
<evidence type="ECO:0000256" key="1">
    <source>
        <dbReference type="ARBA" id="ARBA00001947"/>
    </source>
</evidence>
<evidence type="ECO:0000256" key="6">
    <source>
        <dbReference type="ARBA" id="ARBA00025704"/>
    </source>
</evidence>
<keyword evidence="5" id="KW-0456">Lyase</keyword>
<dbReference type="PANTHER" id="PTHR12589:SF7">
    <property type="entry name" value="6-PYRUVOYL TETRAHYDROBIOPTERIN SYNTHASE"/>
    <property type="match status" value="1"/>
</dbReference>
<comment type="cofactor">
    <cofactor evidence="1">
        <name>Zn(2+)</name>
        <dbReference type="ChEBI" id="CHEBI:29105"/>
    </cofactor>
</comment>
<dbReference type="EMBL" id="LNQE01000850">
    <property type="protein sequence ID" value="KUG24343.1"/>
    <property type="molecule type" value="Genomic_DNA"/>
</dbReference>
<gene>
    <name evidence="7" type="ORF">ASZ90_005808</name>
</gene>
<dbReference type="InterPro" id="IPR007115">
    <property type="entry name" value="6-PTP_synth/QueD"/>
</dbReference>